<dbReference type="EMBL" id="KN824403">
    <property type="protein sequence ID" value="KIM20877.1"/>
    <property type="molecule type" value="Genomic_DNA"/>
</dbReference>
<keyword evidence="2" id="KW-1185">Reference proteome</keyword>
<dbReference type="STRING" id="933852.A0A0C2WTS1"/>
<proteinExistence type="predicted"/>
<reference evidence="1 2" key="1">
    <citation type="submission" date="2014-04" db="EMBL/GenBank/DDBJ databases">
        <authorList>
            <consortium name="DOE Joint Genome Institute"/>
            <person name="Kuo A."/>
            <person name="Zuccaro A."/>
            <person name="Kohler A."/>
            <person name="Nagy L.G."/>
            <person name="Floudas D."/>
            <person name="Copeland A."/>
            <person name="Barry K.W."/>
            <person name="Cichocki N."/>
            <person name="Veneault-Fourrey C."/>
            <person name="LaButti K."/>
            <person name="Lindquist E.A."/>
            <person name="Lipzen A."/>
            <person name="Lundell T."/>
            <person name="Morin E."/>
            <person name="Murat C."/>
            <person name="Sun H."/>
            <person name="Tunlid A."/>
            <person name="Henrissat B."/>
            <person name="Grigoriev I.V."/>
            <person name="Hibbett D.S."/>
            <person name="Martin F."/>
            <person name="Nordberg H.P."/>
            <person name="Cantor M.N."/>
            <person name="Hua S.X."/>
        </authorList>
    </citation>
    <scope>NUCLEOTIDE SEQUENCE [LARGE SCALE GENOMIC DNA]</scope>
    <source>
        <strain evidence="1 2">MAFF 305830</strain>
    </source>
</reference>
<protein>
    <submittedName>
        <fullName evidence="1">Uncharacterized protein</fullName>
    </submittedName>
</protein>
<gene>
    <name evidence="1" type="ORF">M408DRAFT_333770</name>
</gene>
<evidence type="ECO:0000313" key="1">
    <source>
        <dbReference type="EMBL" id="KIM20877.1"/>
    </source>
</evidence>
<name>A0A0C2WTS1_SERVB</name>
<dbReference type="AlphaFoldDB" id="A0A0C2WTS1"/>
<accession>A0A0C2WTS1</accession>
<dbReference type="HOGENOM" id="CLU_2528877_0_0_1"/>
<reference evidence="2" key="2">
    <citation type="submission" date="2015-01" db="EMBL/GenBank/DDBJ databases">
        <title>Evolutionary Origins and Diversification of the Mycorrhizal Mutualists.</title>
        <authorList>
            <consortium name="DOE Joint Genome Institute"/>
            <consortium name="Mycorrhizal Genomics Consortium"/>
            <person name="Kohler A."/>
            <person name="Kuo A."/>
            <person name="Nagy L.G."/>
            <person name="Floudas D."/>
            <person name="Copeland A."/>
            <person name="Barry K.W."/>
            <person name="Cichocki N."/>
            <person name="Veneault-Fourrey C."/>
            <person name="LaButti K."/>
            <person name="Lindquist E.A."/>
            <person name="Lipzen A."/>
            <person name="Lundell T."/>
            <person name="Morin E."/>
            <person name="Murat C."/>
            <person name="Riley R."/>
            <person name="Ohm R."/>
            <person name="Sun H."/>
            <person name="Tunlid A."/>
            <person name="Henrissat B."/>
            <person name="Grigoriev I.V."/>
            <person name="Hibbett D.S."/>
            <person name="Martin F."/>
        </authorList>
    </citation>
    <scope>NUCLEOTIDE SEQUENCE [LARGE SCALE GENOMIC DNA]</scope>
    <source>
        <strain evidence="2">MAFF 305830</strain>
    </source>
</reference>
<dbReference type="OrthoDB" id="2963168at2759"/>
<dbReference type="Gene3D" id="3.30.420.40">
    <property type="match status" value="2"/>
</dbReference>
<dbReference type="Proteomes" id="UP000054097">
    <property type="component" value="Unassembled WGS sequence"/>
</dbReference>
<sequence length="84" mass="9291">MVIILTTPNGWDIFQQKVLRKAAIQAELVSEDKAYDLLEFVTEGEASVHYVLAYSQSKSWLATDTLFAVIDVGGSTVDSTLYDC</sequence>
<evidence type="ECO:0000313" key="2">
    <source>
        <dbReference type="Proteomes" id="UP000054097"/>
    </source>
</evidence>
<organism evidence="1 2">
    <name type="scientific">Serendipita vermifera MAFF 305830</name>
    <dbReference type="NCBI Taxonomy" id="933852"/>
    <lineage>
        <taxon>Eukaryota</taxon>
        <taxon>Fungi</taxon>
        <taxon>Dikarya</taxon>
        <taxon>Basidiomycota</taxon>
        <taxon>Agaricomycotina</taxon>
        <taxon>Agaricomycetes</taxon>
        <taxon>Sebacinales</taxon>
        <taxon>Serendipitaceae</taxon>
        <taxon>Serendipita</taxon>
    </lineage>
</organism>